<name>A0A7W6WHL6_9HYPH</name>
<sequence length="153" mass="16428">MDTVSMWSDRLSGDGAAKARVVLAAGLLFALAGCNGSHPQPYSPNYSYVSTHGAPAKGRLVRKGYEEAESRTLVPDSCITPDTADQPLYLPPGCANNLNLQFMAEDQGHLIQGREMGPAMAAPVARAAKNYLDGYSEEGRRRRNTANNNTGEE</sequence>
<evidence type="ECO:0000313" key="2">
    <source>
        <dbReference type="Proteomes" id="UP000533641"/>
    </source>
</evidence>
<protein>
    <submittedName>
        <fullName evidence="1">Uncharacterized protein</fullName>
    </submittedName>
</protein>
<reference evidence="1 2" key="1">
    <citation type="submission" date="2020-08" db="EMBL/GenBank/DDBJ databases">
        <title>Genomic Encyclopedia of Type Strains, Phase IV (KMG-V): Genome sequencing to study the core and pangenomes of soil and plant-associated prokaryotes.</title>
        <authorList>
            <person name="Whitman W."/>
        </authorList>
    </citation>
    <scope>NUCLEOTIDE SEQUENCE [LARGE SCALE GENOMIC DNA]</scope>
    <source>
        <strain evidence="1 2">SEMIA 402</strain>
    </source>
</reference>
<accession>A0A7W6WHL6</accession>
<dbReference type="AlphaFoldDB" id="A0A7W6WHL6"/>
<dbReference type="Proteomes" id="UP000533641">
    <property type="component" value="Unassembled WGS sequence"/>
</dbReference>
<comment type="caution">
    <text evidence="1">The sequence shown here is derived from an EMBL/GenBank/DDBJ whole genome shotgun (WGS) entry which is preliminary data.</text>
</comment>
<proteinExistence type="predicted"/>
<dbReference type="EMBL" id="JACIGM010000015">
    <property type="protein sequence ID" value="MBB4277853.1"/>
    <property type="molecule type" value="Genomic_DNA"/>
</dbReference>
<gene>
    <name evidence="1" type="ORF">GGE12_005662</name>
</gene>
<organism evidence="1 2">
    <name type="scientific">Rhizobium mongolense</name>
    <dbReference type="NCBI Taxonomy" id="57676"/>
    <lineage>
        <taxon>Bacteria</taxon>
        <taxon>Pseudomonadati</taxon>
        <taxon>Pseudomonadota</taxon>
        <taxon>Alphaproteobacteria</taxon>
        <taxon>Hyphomicrobiales</taxon>
        <taxon>Rhizobiaceae</taxon>
        <taxon>Rhizobium/Agrobacterium group</taxon>
        <taxon>Rhizobium</taxon>
    </lineage>
</organism>
<evidence type="ECO:0000313" key="1">
    <source>
        <dbReference type="EMBL" id="MBB4277853.1"/>
    </source>
</evidence>